<dbReference type="AlphaFoldDB" id="A0AAN6EN72"/>
<gene>
    <name evidence="1" type="ORF">HRR80_008682</name>
</gene>
<evidence type="ECO:0000313" key="1">
    <source>
        <dbReference type="EMBL" id="KAJ8987311.1"/>
    </source>
</evidence>
<comment type="caution">
    <text evidence="1">The sequence shown here is derived from an EMBL/GenBank/DDBJ whole genome shotgun (WGS) entry which is preliminary data.</text>
</comment>
<organism evidence="1 2">
    <name type="scientific">Exophiala dermatitidis</name>
    <name type="common">Black yeast-like fungus</name>
    <name type="synonym">Wangiella dermatitidis</name>
    <dbReference type="NCBI Taxonomy" id="5970"/>
    <lineage>
        <taxon>Eukaryota</taxon>
        <taxon>Fungi</taxon>
        <taxon>Dikarya</taxon>
        <taxon>Ascomycota</taxon>
        <taxon>Pezizomycotina</taxon>
        <taxon>Eurotiomycetes</taxon>
        <taxon>Chaetothyriomycetidae</taxon>
        <taxon>Chaetothyriales</taxon>
        <taxon>Herpotrichiellaceae</taxon>
        <taxon>Exophiala</taxon>
    </lineage>
</organism>
<dbReference type="Proteomes" id="UP001161757">
    <property type="component" value="Unassembled WGS sequence"/>
</dbReference>
<reference evidence="1" key="1">
    <citation type="submission" date="2023-01" db="EMBL/GenBank/DDBJ databases">
        <title>Exophiala dermititidis isolated from Cystic Fibrosis Patient.</title>
        <authorList>
            <person name="Kurbessoian T."/>
            <person name="Crocker A."/>
            <person name="Murante D."/>
            <person name="Hogan D.A."/>
            <person name="Stajich J.E."/>
        </authorList>
    </citation>
    <scope>NUCLEOTIDE SEQUENCE</scope>
    <source>
        <strain evidence="1">Ex8</strain>
    </source>
</reference>
<name>A0AAN6EN72_EXODE</name>
<proteinExistence type="predicted"/>
<protein>
    <submittedName>
        <fullName evidence="1">Uncharacterized protein</fullName>
    </submittedName>
</protein>
<evidence type="ECO:0000313" key="2">
    <source>
        <dbReference type="Proteomes" id="UP001161757"/>
    </source>
</evidence>
<accession>A0AAN6EN72</accession>
<dbReference type="EMBL" id="JAJGCB010000026">
    <property type="protein sequence ID" value="KAJ8987311.1"/>
    <property type="molecule type" value="Genomic_DNA"/>
</dbReference>
<sequence>MLPSNNKGLHQNPALNSLFSSSQATESCRSRLLLFSVALSEEEEPAAPVVCPVRIDAHPSYRLHRRPQARSTRSFLISYVKDHACLRKIFSTTDCEGLRRHRSTSTWNF</sequence>